<dbReference type="Pfam" id="PF13377">
    <property type="entry name" value="Peripla_BP_3"/>
    <property type="match status" value="1"/>
</dbReference>
<name>A3ZWC2_9BACT</name>
<keyword evidence="3" id="KW-0804">Transcription</keyword>
<dbReference type="InterPro" id="IPR028082">
    <property type="entry name" value="Peripla_BP_I"/>
</dbReference>
<evidence type="ECO:0000256" key="3">
    <source>
        <dbReference type="ARBA" id="ARBA00023163"/>
    </source>
</evidence>
<dbReference type="PROSITE" id="PS01124">
    <property type="entry name" value="HTH_ARAC_FAMILY_2"/>
    <property type="match status" value="1"/>
</dbReference>
<evidence type="ECO:0000313" key="6">
    <source>
        <dbReference type="Proteomes" id="UP000004358"/>
    </source>
</evidence>
<evidence type="ECO:0000256" key="2">
    <source>
        <dbReference type="ARBA" id="ARBA00023125"/>
    </source>
</evidence>
<dbReference type="Gene3D" id="1.10.10.60">
    <property type="entry name" value="Homeodomain-like"/>
    <property type="match status" value="1"/>
</dbReference>
<dbReference type="GO" id="GO:0003700">
    <property type="term" value="F:DNA-binding transcription factor activity"/>
    <property type="evidence" value="ECO:0007669"/>
    <property type="project" value="InterPro"/>
</dbReference>
<proteinExistence type="predicted"/>
<sequence length="389" mass="44627">MLMKNSADWNRPQRSATHVLLALGWYYSEIHRGVARFARDHHWHVTFDFDDLVPRDWQGDGVITLLGAQQQIWRSLQQFDVPMVDLSESRPDVPLPRVTMDNVAIGQMAAQHFLDRGFRHFAFVHRWELGVSQRRRDAFTAELAQYDRRCEILSWQTQRGRQADTRQQRHRWLAQRLSELPKPLAIFAPRDIEAVEIIEAAMAISALVPDEISVLGVDNTETICDCLQTPLSSIDNNLEQVGYEGAALLSRLMAGEQSPTETFYIAPSRVVERRSTDSIAVPHPQVAAALRFMQENAHLPISMVDVFRTVAMSRSGLEKAFRENYVRPPMEELRRIRLLRAKKMLLQTHEKIVNIAKSTGFETSQNLCRVFRQCVGMTPKQFRTQGAVI</sequence>
<dbReference type="GO" id="GO:0000976">
    <property type="term" value="F:transcription cis-regulatory region binding"/>
    <property type="evidence" value="ECO:0007669"/>
    <property type="project" value="TreeGrafter"/>
</dbReference>
<dbReference type="PANTHER" id="PTHR30146">
    <property type="entry name" value="LACI-RELATED TRANSCRIPTIONAL REPRESSOR"/>
    <property type="match status" value="1"/>
</dbReference>
<accession>A3ZWC2</accession>
<comment type="caution">
    <text evidence="5">The sequence shown here is derived from an EMBL/GenBank/DDBJ whole genome shotgun (WGS) entry which is preliminary data.</text>
</comment>
<dbReference type="Pfam" id="PF12833">
    <property type="entry name" value="HTH_18"/>
    <property type="match status" value="1"/>
</dbReference>
<dbReference type="eggNOG" id="COG1609">
    <property type="taxonomic scope" value="Bacteria"/>
</dbReference>
<dbReference type="CDD" id="cd01543">
    <property type="entry name" value="PBP1_XylR"/>
    <property type="match status" value="1"/>
</dbReference>
<dbReference type="SMART" id="SM00342">
    <property type="entry name" value="HTH_ARAC"/>
    <property type="match status" value="1"/>
</dbReference>
<dbReference type="STRING" id="314230.DSM3645_26044"/>
<dbReference type="eggNOG" id="COG2207">
    <property type="taxonomic scope" value="Bacteria"/>
</dbReference>
<dbReference type="EMBL" id="AANZ01000015">
    <property type="protein sequence ID" value="EAQ79150.1"/>
    <property type="molecule type" value="Genomic_DNA"/>
</dbReference>
<reference evidence="5 6" key="1">
    <citation type="submission" date="2006-02" db="EMBL/GenBank/DDBJ databases">
        <authorList>
            <person name="Amann R."/>
            <person name="Ferriera S."/>
            <person name="Johnson J."/>
            <person name="Kravitz S."/>
            <person name="Halpern A."/>
            <person name="Remington K."/>
            <person name="Beeson K."/>
            <person name="Tran B."/>
            <person name="Rogers Y.-H."/>
            <person name="Friedman R."/>
            <person name="Venter J.C."/>
        </authorList>
    </citation>
    <scope>NUCLEOTIDE SEQUENCE [LARGE SCALE GENOMIC DNA]</scope>
    <source>
        <strain evidence="5 6">DSM 3645</strain>
    </source>
</reference>
<keyword evidence="2" id="KW-0238">DNA-binding</keyword>
<evidence type="ECO:0000313" key="5">
    <source>
        <dbReference type="EMBL" id="EAQ79150.1"/>
    </source>
</evidence>
<dbReference type="AlphaFoldDB" id="A3ZWC2"/>
<organism evidence="5 6">
    <name type="scientific">Blastopirellula marina DSM 3645</name>
    <dbReference type="NCBI Taxonomy" id="314230"/>
    <lineage>
        <taxon>Bacteria</taxon>
        <taxon>Pseudomonadati</taxon>
        <taxon>Planctomycetota</taxon>
        <taxon>Planctomycetia</taxon>
        <taxon>Pirellulales</taxon>
        <taxon>Pirellulaceae</taxon>
        <taxon>Blastopirellula</taxon>
    </lineage>
</organism>
<dbReference type="Proteomes" id="UP000004358">
    <property type="component" value="Unassembled WGS sequence"/>
</dbReference>
<keyword evidence="1" id="KW-0805">Transcription regulation</keyword>
<dbReference type="InterPro" id="IPR009057">
    <property type="entry name" value="Homeodomain-like_sf"/>
</dbReference>
<dbReference type="PANTHER" id="PTHR30146:SF24">
    <property type="entry name" value="XYLOSE OPERON REGULATORY PROTEIN"/>
    <property type="match status" value="1"/>
</dbReference>
<feature type="domain" description="HTH araC/xylS-type" evidence="4">
    <location>
        <begin position="287"/>
        <end position="385"/>
    </location>
</feature>
<evidence type="ECO:0000259" key="4">
    <source>
        <dbReference type="PROSITE" id="PS01124"/>
    </source>
</evidence>
<evidence type="ECO:0000256" key="1">
    <source>
        <dbReference type="ARBA" id="ARBA00023015"/>
    </source>
</evidence>
<dbReference type="InterPro" id="IPR018060">
    <property type="entry name" value="HTH_AraC"/>
</dbReference>
<gene>
    <name evidence="5" type="ORF">DSM3645_26044</name>
</gene>
<dbReference type="SUPFAM" id="SSF53822">
    <property type="entry name" value="Periplasmic binding protein-like I"/>
    <property type="match status" value="1"/>
</dbReference>
<dbReference type="HOGENOM" id="CLU_042405_1_0_0"/>
<dbReference type="SUPFAM" id="SSF46689">
    <property type="entry name" value="Homeodomain-like"/>
    <property type="match status" value="1"/>
</dbReference>
<protein>
    <submittedName>
        <fullName evidence="5">Xylose operon regulatory protein</fullName>
    </submittedName>
</protein>
<dbReference type="InterPro" id="IPR046335">
    <property type="entry name" value="LacI/GalR-like_sensor"/>
</dbReference>
<dbReference type="Gene3D" id="3.40.50.2300">
    <property type="match status" value="2"/>
</dbReference>